<dbReference type="EMBL" id="JAGKHQ010000017">
    <property type="protein sequence ID" value="KAG7489433.1"/>
    <property type="molecule type" value="Genomic_DNA"/>
</dbReference>
<gene>
    <name evidence="2" type="ORF">JOB18_012127</name>
</gene>
<keyword evidence="3" id="KW-1185">Reference proteome</keyword>
<dbReference type="Proteomes" id="UP000693946">
    <property type="component" value="Linkage Group LG5"/>
</dbReference>
<dbReference type="AlphaFoldDB" id="A0AAV6QH26"/>
<feature type="region of interest" description="Disordered" evidence="1">
    <location>
        <begin position="12"/>
        <end position="32"/>
    </location>
</feature>
<organism evidence="2 3">
    <name type="scientific">Solea senegalensis</name>
    <name type="common">Senegalese sole</name>
    <dbReference type="NCBI Taxonomy" id="28829"/>
    <lineage>
        <taxon>Eukaryota</taxon>
        <taxon>Metazoa</taxon>
        <taxon>Chordata</taxon>
        <taxon>Craniata</taxon>
        <taxon>Vertebrata</taxon>
        <taxon>Euteleostomi</taxon>
        <taxon>Actinopterygii</taxon>
        <taxon>Neopterygii</taxon>
        <taxon>Teleostei</taxon>
        <taxon>Neoteleostei</taxon>
        <taxon>Acanthomorphata</taxon>
        <taxon>Carangaria</taxon>
        <taxon>Pleuronectiformes</taxon>
        <taxon>Pleuronectoidei</taxon>
        <taxon>Soleidae</taxon>
        <taxon>Solea</taxon>
    </lineage>
</organism>
<proteinExistence type="predicted"/>
<evidence type="ECO:0000256" key="1">
    <source>
        <dbReference type="SAM" id="MobiDB-lite"/>
    </source>
</evidence>
<reference evidence="2 3" key="1">
    <citation type="journal article" date="2021" name="Sci. Rep.">
        <title>Chromosome anchoring in Senegalese sole (Solea senegalensis) reveals sex-associated markers and genome rearrangements in flatfish.</title>
        <authorList>
            <person name="Guerrero-Cozar I."/>
            <person name="Gomez-Garrido J."/>
            <person name="Berbel C."/>
            <person name="Martinez-Blanch J.F."/>
            <person name="Alioto T."/>
            <person name="Claros M.G."/>
            <person name="Gagnaire P.A."/>
            <person name="Manchado M."/>
        </authorList>
    </citation>
    <scope>NUCLEOTIDE SEQUENCE [LARGE SCALE GENOMIC DNA]</scope>
    <source>
        <strain evidence="2">Sse05_10M</strain>
    </source>
</reference>
<accession>A0AAV6QH26</accession>
<comment type="caution">
    <text evidence="2">The sequence shown here is derived from an EMBL/GenBank/DDBJ whole genome shotgun (WGS) entry which is preliminary data.</text>
</comment>
<protein>
    <submittedName>
        <fullName evidence="2">Uncharacterized protein</fullName>
    </submittedName>
</protein>
<name>A0AAV6QH26_SOLSE</name>
<evidence type="ECO:0000313" key="3">
    <source>
        <dbReference type="Proteomes" id="UP000693946"/>
    </source>
</evidence>
<sequence length="102" mass="11687">MEGSITAALALTSPRSLCPTHSEEGRRRRSLSKSNVNRFMNHLLISELQQFNRRSISQRGFQSVYDAIESLRQISDVKSRLDKEKLQNEIRHICSKVADISD</sequence>
<evidence type="ECO:0000313" key="2">
    <source>
        <dbReference type="EMBL" id="KAG7489433.1"/>
    </source>
</evidence>